<evidence type="ECO:0000313" key="2">
    <source>
        <dbReference type="EMBL" id="KAF7379911.1"/>
    </source>
</evidence>
<dbReference type="Proteomes" id="UP000617340">
    <property type="component" value="Unassembled WGS sequence"/>
</dbReference>
<feature type="region of interest" description="Disordered" evidence="1">
    <location>
        <begin position="1"/>
        <end position="49"/>
    </location>
</feature>
<sequence>MDCGGQARRREEREPTKKRVSKRMVGRRDTEEGKGALTLPSMRPGVRLPPTSSSFVPPRVCHHCHCPARLPSVRCLRVLRLFPLLVDIDLGIESYTLRYY</sequence>
<reference evidence="2" key="1">
    <citation type="journal article" date="2020" name="G3 (Bethesda)">
        <title>High-Quality Assemblies for Three Invasive Social Wasps from the &lt;i&gt;Vespula&lt;/i&gt; Genus.</title>
        <authorList>
            <person name="Harrop T.W.R."/>
            <person name="Guhlin J."/>
            <person name="McLaughlin G.M."/>
            <person name="Permina E."/>
            <person name="Stockwell P."/>
            <person name="Gilligan J."/>
            <person name="Le Lec M.F."/>
            <person name="Gruber M.A.M."/>
            <person name="Quinn O."/>
            <person name="Lovegrove M."/>
            <person name="Duncan E.J."/>
            <person name="Remnant E.J."/>
            <person name="Van Eeckhoven J."/>
            <person name="Graham B."/>
            <person name="Knapp R.A."/>
            <person name="Langford K.W."/>
            <person name="Kronenberg Z."/>
            <person name="Press M.O."/>
            <person name="Eacker S.M."/>
            <person name="Wilson-Rankin E.E."/>
            <person name="Purcell J."/>
            <person name="Lester P.J."/>
            <person name="Dearden P.K."/>
        </authorList>
    </citation>
    <scope>NUCLEOTIDE SEQUENCE</scope>
    <source>
        <strain evidence="2">Linc-1</strain>
    </source>
</reference>
<dbReference type="EMBL" id="JACSDZ010000024">
    <property type="protein sequence ID" value="KAF7379911.1"/>
    <property type="molecule type" value="Genomic_DNA"/>
</dbReference>
<proteinExistence type="predicted"/>
<protein>
    <submittedName>
        <fullName evidence="2">Uncharacterized protein</fullName>
    </submittedName>
</protein>
<comment type="caution">
    <text evidence="2">The sequence shown here is derived from an EMBL/GenBank/DDBJ whole genome shotgun (WGS) entry which is preliminary data.</text>
</comment>
<evidence type="ECO:0000256" key="1">
    <source>
        <dbReference type="SAM" id="MobiDB-lite"/>
    </source>
</evidence>
<feature type="compositionally biased region" description="Basic and acidic residues" evidence="1">
    <location>
        <begin position="8"/>
        <end position="17"/>
    </location>
</feature>
<evidence type="ECO:0000313" key="3">
    <source>
        <dbReference type="Proteomes" id="UP000617340"/>
    </source>
</evidence>
<dbReference type="AlphaFoldDB" id="A0A834J0B6"/>
<keyword evidence="3" id="KW-1185">Reference proteome</keyword>
<organism evidence="2 3">
    <name type="scientific">Vespula germanica</name>
    <name type="common">German yellow jacket</name>
    <name type="synonym">Paravespula germanica</name>
    <dbReference type="NCBI Taxonomy" id="30212"/>
    <lineage>
        <taxon>Eukaryota</taxon>
        <taxon>Metazoa</taxon>
        <taxon>Ecdysozoa</taxon>
        <taxon>Arthropoda</taxon>
        <taxon>Hexapoda</taxon>
        <taxon>Insecta</taxon>
        <taxon>Pterygota</taxon>
        <taxon>Neoptera</taxon>
        <taxon>Endopterygota</taxon>
        <taxon>Hymenoptera</taxon>
        <taxon>Apocrita</taxon>
        <taxon>Aculeata</taxon>
        <taxon>Vespoidea</taxon>
        <taxon>Vespidae</taxon>
        <taxon>Vespinae</taxon>
        <taxon>Vespula</taxon>
    </lineage>
</organism>
<name>A0A834J0B6_VESGE</name>
<accession>A0A834J0B6</accession>
<gene>
    <name evidence="2" type="ORF">HZH68_016859</name>
</gene>